<protein>
    <submittedName>
        <fullName evidence="1">Uncharacterized protein</fullName>
    </submittedName>
</protein>
<name>A0A7J7J4Q6_BUGNE</name>
<accession>A0A7J7J4Q6</accession>
<evidence type="ECO:0000313" key="2">
    <source>
        <dbReference type="Proteomes" id="UP000593567"/>
    </source>
</evidence>
<dbReference type="AlphaFoldDB" id="A0A7J7J4Q6"/>
<evidence type="ECO:0000313" key="1">
    <source>
        <dbReference type="EMBL" id="KAF6021122.1"/>
    </source>
</evidence>
<comment type="caution">
    <text evidence="1">The sequence shown here is derived from an EMBL/GenBank/DDBJ whole genome shotgun (WGS) entry which is preliminary data.</text>
</comment>
<gene>
    <name evidence="1" type="ORF">EB796_020575</name>
</gene>
<sequence>MEHHMELKNLREKINWNSTDIKQLMMEYREKHMKNLFYEFALGQEKVYMSIDRLRWSGMEMNGTPSSMVERLFEHDYNMRCSDVIQMYMMQHHHTLLPDNNHNNHMTPSPVGTPSDNDQDVYNTFYSAVCPLHHNRKFIEYVLVIDWNSTDIKQLMMEYREKHMKNLFYEFALGQEKVYMTAKHWQVEKWKAGNGEYRFKAKVNSTFMTNLTETELVQLIFEHDYNMRCSDVIQMYMMQHHHTLLPDNNHNNHMTPSPVGTPSDNDQDVYNTFYSAVCPLHHNRKFIEYVLHHKGMKTNSSHQNMEHKVELKNLQEKIDWNSTDIKQLMMEYREKHMKNLFYEFALGQEKVYMSIETLRWSGIEIDGTPSSMVERLFEEGIIDRDELAHEFEEEKKRFYHYVLSEPARETVKHWQVDKVQNEKGEHMFMANVDGKYHKGLEVKELVDLIFERERHISCEDAANTYLNMNYDINPSPDPRPAVTDSWRHFTEPDMTSHYEPSLEDVMLSMQPVLIYAKNAIGRKFLAPGSYFYNLLDQQLRHLFAYLEMDYIDLLGEEDVFSFDRFPRYVNNFCSFVYLLFYNHGSSVNEQNVRSAGEVYAPYDVKQFKEHTVRTKMAGH</sequence>
<dbReference type="Proteomes" id="UP000593567">
    <property type="component" value="Unassembled WGS sequence"/>
</dbReference>
<reference evidence="1" key="1">
    <citation type="submission" date="2020-06" db="EMBL/GenBank/DDBJ databases">
        <title>Draft genome of Bugula neritina, a colonial animal packing powerful symbionts and potential medicines.</title>
        <authorList>
            <person name="Rayko M."/>
        </authorList>
    </citation>
    <scope>NUCLEOTIDE SEQUENCE [LARGE SCALE GENOMIC DNA]</scope>
    <source>
        <strain evidence="1">Kwan_BN1</strain>
    </source>
</reference>
<organism evidence="1 2">
    <name type="scientific">Bugula neritina</name>
    <name type="common">Brown bryozoan</name>
    <name type="synonym">Sertularia neritina</name>
    <dbReference type="NCBI Taxonomy" id="10212"/>
    <lineage>
        <taxon>Eukaryota</taxon>
        <taxon>Metazoa</taxon>
        <taxon>Spiralia</taxon>
        <taxon>Lophotrochozoa</taxon>
        <taxon>Bryozoa</taxon>
        <taxon>Gymnolaemata</taxon>
        <taxon>Cheilostomatida</taxon>
        <taxon>Flustrina</taxon>
        <taxon>Buguloidea</taxon>
        <taxon>Bugulidae</taxon>
        <taxon>Bugula</taxon>
    </lineage>
</organism>
<proteinExistence type="predicted"/>
<dbReference type="EMBL" id="VXIV02003124">
    <property type="protein sequence ID" value="KAF6021122.1"/>
    <property type="molecule type" value="Genomic_DNA"/>
</dbReference>
<keyword evidence="2" id="KW-1185">Reference proteome</keyword>